<sequence>MDLRRDRDFLRDFPFAREAYGSIVQTNYPGAHDAAYRKRLDTLNGLSEAAWPMIPTYEYTEKENTTWRLVSEVLLLLQDHYSCKGFLEGRDKLNLPIDHIPQLSEVSKTMEADTGFMLAPVGGLLDKGEFLSMLRHKVMRCTPYIRHHSYPFFTPEPDIIHELRGHAPMFLYPEFVELSVEIGKAAHAAVEAKNEELLDAIGLFYWYTVEYGLLREDGELKIFGAGNNGGIQDLLRSIDPTVEKRPFSIDAIRQLSIDYDAPQEIFFVAESFEQIAEMARELGELA</sequence>
<keyword evidence="3 7" id="KW-0479">Metal-binding</keyword>
<accession>A0A2Z4FNJ2</accession>
<gene>
    <name evidence="8" type="ORF">DN745_15155</name>
</gene>
<feature type="binding site" evidence="7">
    <location>
        <position position="161"/>
    </location>
    <ligand>
        <name>Fe cation</name>
        <dbReference type="ChEBI" id="CHEBI:24875"/>
    </ligand>
</feature>
<evidence type="ECO:0000256" key="6">
    <source>
        <dbReference type="ARBA" id="ARBA00023033"/>
    </source>
</evidence>
<keyword evidence="6" id="KW-0503">Monooxygenase</keyword>
<keyword evidence="9" id="KW-1185">Reference proteome</keyword>
<dbReference type="GO" id="GO:0005506">
    <property type="term" value="F:iron ion binding"/>
    <property type="evidence" value="ECO:0007669"/>
    <property type="project" value="InterPro"/>
</dbReference>
<dbReference type="Proteomes" id="UP000249799">
    <property type="component" value="Chromosome"/>
</dbReference>
<dbReference type="GO" id="GO:0009072">
    <property type="term" value="P:aromatic amino acid metabolic process"/>
    <property type="evidence" value="ECO:0007669"/>
    <property type="project" value="InterPro"/>
</dbReference>
<proteinExistence type="inferred from homology"/>
<evidence type="ECO:0000256" key="7">
    <source>
        <dbReference type="PIRSR" id="PIRSR601273-2"/>
    </source>
</evidence>
<reference evidence="8 9" key="1">
    <citation type="submission" date="2018-06" db="EMBL/GenBank/DDBJ databases">
        <title>Lujinxingia sediminis gen. nov. sp. nov., a new facultative anaerobic member of the class Deltaproteobacteria, and proposal of Lujinxingaceae fam. nov.</title>
        <authorList>
            <person name="Guo L.-Y."/>
            <person name="Li C.-M."/>
            <person name="Wang S."/>
            <person name="Du Z.-J."/>
        </authorList>
    </citation>
    <scope>NUCLEOTIDE SEQUENCE [LARGE SCALE GENOMIC DNA]</scope>
    <source>
        <strain evidence="8 9">FA350</strain>
    </source>
</reference>
<name>A0A2Z4FNJ2_9DELT</name>
<dbReference type="KEGG" id="bsed:DN745_15155"/>
<evidence type="ECO:0000256" key="5">
    <source>
        <dbReference type="ARBA" id="ARBA00023004"/>
    </source>
</evidence>
<dbReference type="GO" id="GO:0016714">
    <property type="term" value="F:oxidoreductase activity, acting on paired donors, with incorporation or reduction of molecular oxygen, reduced pteridine as one donor, and incorporation of one atom of oxygen"/>
    <property type="evidence" value="ECO:0007669"/>
    <property type="project" value="InterPro"/>
</dbReference>
<dbReference type="PROSITE" id="PS51410">
    <property type="entry name" value="BH4_AAA_HYDROXYL_2"/>
    <property type="match status" value="1"/>
</dbReference>
<evidence type="ECO:0000256" key="2">
    <source>
        <dbReference type="ARBA" id="ARBA00009712"/>
    </source>
</evidence>
<dbReference type="InterPro" id="IPR001273">
    <property type="entry name" value="ArAA_hydroxylase"/>
</dbReference>
<dbReference type="InterPro" id="IPR036329">
    <property type="entry name" value="Aro-AA_hydroxylase_C_sf"/>
</dbReference>
<dbReference type="SUPFAM" id="SSF56534">
    <property type="entry name" value="Aromatic aminoacid monoxygenases, catalytic and oligomerization domains"/>
    <property type="match status" value="1"/>
</dbReference>
<comment type="cofactor">
    <cofactor evidence="1 7">
        <name>Fe(2+)</name>
        <dbReference type="ChEBI" id="CHEBI:29033"/>
    </cofactor>
</comment>
<comment type="similarity">
    <text evidence="2">Belongs to the biopterin-dependent aromatic amino acid hydroxylase family.</text>
</comment>
<dbReference type="Gene3D" id="1.10.800.10">
    <property type="entry name" value="Aromatic amino acid hydroxylase"/>
    <property type="match status" value="1"/>
</dbReference>
<keyword evidence="5 7" id="KW-0408">Iron</keyword>
<dbReference type="PANTHER" id="PTHR11473">
    <property type="entry name" value="AROMATIC AMINO ACID HYDROXYLASE"/>
    <property type="match status" value="1"/>
</dbReference>
<evidence type="ECO:0000313" key="8">
    <source>
        <dbReference type="EMBL" id="AWV90591.1"/>
    </source>
</evidence>
<feature type="binding site" evidence="7">
    <location>
        <position position="166"/>
    </location>
    <ligand>
        <name>Fe cation</name>
        <dbReference type="ChEBI" id="CHEBI:24875"/>
    </ligand>
</feature>
<dbReference type="EMBL" id="CP030032">
    <property type="protein sequence ID" value="AWV90591.1"/>
    <property type="molecule type" value="Genomic_DNA"/>
</dbReference>
<dbReference type="Pfam" id="PF00351">
    <property type="entry name" value="Biopterin_H"/>
    <property type="match status" value="1"/>
</dbReference>
<dbReference type="RefSeq" id="WP_111336125.1">
    <property type="nucleotide sequence ID" value="NZ_CP030032.1"/>
</dbReference>
<evidence type="ECO:0000313" key="9">
    <source>
        <dbReference type="Proteomes" id="UP000249799"/>
    </source>
</evidence>
<organism evidence="8 9">
    <name type="scientific">Bradymonas sediminis</name>
    <dbReference type="NCBI Taxonomy" id="1548548"/>
    <lineage>
        <taxon>Bacteria</taxon>
        <taxon>Deltaproteobacteria</taxon>
        <taxon>Bradymonadales</taxon>
        <taxon>Bradymonadaceae</taxon>
        <taxon>Bradymonas</taxon>
    </lineage>
</organism>
<dbReference type="PRINTS" id="PR00372">
    <property type="entry name" value="FYWHYDRXLASE"/>
</dbReference>
<evidence type="ECO:0000256" key="4">
    <source>
        <dbReference type="ARBA" id="ARBA00023002"/>
    </source>
</evidence>
<dbReference type="PANTHER" id="PTHR11473:SF24">
    <property type="entry name" value="PHENYLALANINE-4-HYDROXYLASE"/>
    <property type="match status" value="1"/>
</dbReference>
<dbReference type="AlphaFoldDB" id="A0A2Z4FNJ2"/>
<evidence type="ECO:0000256" key="1">
    <source>
        <dbReference type="ARBA" id="ARBA00001954"/>
    </source>
</evidence>
<dbReference type="OrthoDB" id="9780502at2"/>
<protein>
    <submittedName>
        <fullName evidence="8">Uncharacterized protein</fullName>
    </submittedName>
</protein>
<feature type="binding site" evidence="7">
    <location>
        <position position="210"/>
    </location>
    <ligand>
        <name>Fe cation</name>
        <dbReference type="ChEBI" id="CHEBI:24875"/>
    </ligand>
</feature>
<dbReference type="InterPro" id="IPR036951">
    <property type="entry name" value="ArAA_hydroxylase_sf"/>
</dbReference>
<dbReference type="InterPro" id="IPR019774">
    <property type="entry name" value="Aromatic-AA_hydroxylase_C"/>
</dbReference>
<keyword evidence="4" id="KW-0560">Oxidoreductase</keyword>
<evidence type="ECO:0000256" key="3">
    <source>
        <dbReference type="ARBA" id="ARBA00022723"/>
    </source>
</evidence>